<feature type="transmembrane region" description="Helical" evidence="1">
    <location>
        <begin position="293"/>
        <end position="313"/>
    </location>
</feature>
<name>A0A8H4REI9_9HELO</name>
<sequence>MKSIFLLPAILHALRVSSAPAPAPAPYVVTSYIELSIYTESAFTGLSTTIPVSLYTHTIGVNPTVTPLSPITTYTDDSIYAHVSIVEIVLPAGEGQTPSYDYDLTATTTTTNMDYVVPITYKPAATCTGQSWSFVTNIPVTIPRIVQSQMVPVTTLTSATTYTYGDYNPTAYTSIIGVLNPTDVDASEVSYASSLYLPYEASYCATPTTYCTTPTAAASASCTVDWSYSDSTYNSGDGSQLFSDDTDNSWLVAVILIAVLVPVGWALIWLIIGFWESWMSFKGLMLGLQRKRGLPYAWCCISWIFLCFTGPTYKAKSAEEQVVLKERWAAMGAGEKFKLWLKWGFRWKYPEVLGEEPEIAKRAFRQGCL</sequence>
<evidence type="ECO:0000256" key="1">
    <source>
        <dbReference type="SAM" id="Phobius"/>
    </source>
</evidence>
<evidence type="ECO:0000313" key="3">
    <source>
        <dbReference type="EMBL" id="KAF4626737.1"/>
    </source>
</evidence>
<reference evidence="3 4" key="1">
    <citation type="submission" date="2020-03" db="EMBL/GenBank/DDBJ databases">
        <title>Draft Genome Sequence of Cudoniella acicularis.</title>
        <authorList>
            <person name="Buettner E."/>
            <person name="Kellner H."/>
        </authorList>
    </citation>
    <scope>NUCLEOTIDE SEQUENCE [LARGE SCALE GENOMIC DNA]</scope>
    <source>
        <strain evidence="3 4">DSM 108380</strain>
    </source>
</reference>
<feature type="transmembrane region" description="Helical" evidence="1">
    <location>
        <begin position="250"/>
        <end position="272"/>
    </location>
</feature>
<dbReference type="AlphaFoldDB" id="A0A8H4REI9"/>
<feature type="chain" id="PRO_5034704569" evidence="2">
    <location>
        <begin position="20"/>
        <end position="369"/>
    </location>
</feature>
<dbReference type="EMBL" id="JAAMPI010001094">
    <property type="protein sequence ID" value="KAF4626737.1"/>
    <property type="molecule type" value="Genomic_DNA"/>
</dbReference>
<keyword evidence="1" id="KW-0812">Transmembrane</keyword>
<feature type="signal peptide" evidence="2">
    <location>
        <begin position="1"/>
        <end position="19"/>
    </location>
</feature>
<keyword evidence="1" id="KW-0472">Membrane</keyword>
<protein>
    <submittedName>
        <fullName evidence="3">Uncharacterized protein</fullName>
    </submittedName>
</protein>
<comment type="caution">
    <text evidence="3">The sequence shown here is derived from an EMBL/GenBank/DDBJ whole genome shotgun (WGS) entry which is preliminary data.</text>
</comment>
<organism evidence="3 4">
    <name type="scientific">Cudoniella acicularis</name>
    <dbReference type="NCBI Taxonomy" id="354080"/>
    <lineage>
        <taxon>Eukaryota</taxon>
        <taxon>Fungi</taxon>
        <taxon>Dikarya</taxon>
        <taxon>Ascomycota</taxon>
        <taxon>Pezizomycotina</taxon>
        <taxon>Leotiomycetes</taxon>
        <taxon>Helotiales</taxon>
        <taxon>Tricladiaceae</taxon>
        <taxon>Cudoniella</taxon>
    </lineage>
</organism>
<keyword evidence="2" id="KW-0732">Signal</keyword>
<proteinExistence type="predicted"/>
<evidence type="ECO:0000313" key="4">
    <source>
        <dbReference type="Proteomes" id="UP000566819"/>
    </source>
</evidence>
<accession>A0A8H4REI9</accession>
<dbReference type="Proteomes" id="UP000566819">
    <property type="component" value="Unassembled WGS sequence"/>
</dbReference>
<dbReference type="OrthoDB" id="3795566at2759"/>
<gene>
    <name evidence="3" type="ORF">G7Y89_g11420</name>
</gene>
<keyword evidence="1" id="KW-1133">Transmembrane helix</keyword>
<keyword evidence="4" id="KW-1185">Reference proteome</keyword>
<evidence type="ECO:0000256" key="2">
    <source>
        <dbReference type="SAM" id="SignalP"/>
    </source>
</evidence>